<accession>A0A5E8B4L9</accession>
<gene>
    <name evidence="4" type="ORF">SAPINGB_P001225</name>
</gene>
<dbReference type="NCBIfam" id="TIGR00231">
    <property type="entry name" value="small_GTP"/>
    <property type="match status" value="1"/>
</dbReference>
<dbReference type="GO" id="GO:0003924">
    <property type="term" value="F:GTPase activity"/>
    <property type="evidence" value="ECO:0007669"/>
    <property type="project" value="InterPro"/>
</dbReference>
<dbReference type="PROSITE" id="PS51420">
    <property type="entry name" value="RHO"/>
    <property type="match status" value="1"/>
</dbReference>
<dbReference type="InterPro" id="IPR005225">
    <property type="entry name" value="Small_GTP-bd"/>
</dbReference>
<dbReference type="RefSeq" id="XP_031851839.1">
    <property type="nucleotide sequence ID" value="XM_031995948.1"/>
</dbReference>
<dbReference type="GO" id="GO:0005525">
    <property type="term" value="F:GTP binding"/>
    <property type="evidence" value="ECO:0007669"/>
    <property type="project" value="UniProtKB-KW"/>
</dbReference>
<evidence type="ECO:0008006" key="6">
    <source>
        <dbReference type="Google" id="ProtNLM"/>
    </source>
</evidence>
<sequence>MSLDNEKVSVVILGDGGAGKSCITMRLIRSKWVDEYDPTIEDSYTTTRVVDGKHYRLDVIDTAGQEEYRDMLGSLFSADSAIDAYLLVYDISSRASLDNLEVFDELIEKNLESGLRPRGAPAPVKMVAGNKCDLAESRAVSSAEGRAWAQAHGCGFMETSAKLMVNIEEIFETLIRQVNRNRIEAAGGQVPPLPAEVSSQKQQGTTEIQPTNSTSIPQPTSANTTAAAPLSANVGNGASDSVGGGGSITQKSAGAATNSGSTATNAGAATATSPNAAGNTTDGSGAGAAAAGKVPAATATAKPAPIRGAATRVNEKTSPADAKANGCCIIS</sequence>
<feature type="compositionally biased region" description="Polar residues" evidence="3">
    <location>
        <begin position="197"/>
        <end position="225"/>
    </location>
</feature>
<dbReference type="SMART" id="SM00173">
    <property type="entry name" value="RAS"/>
    <property type="match status" value="1"/>
</dbReference>
<dbReference type="SUPFAM" id="SSF52540">
    <property type="entry name" value="P-loop containing nucleoside triphosphate hydrolases"/>
    <property type="match status" value="1"/>
</dbReference>
<dbReference type="Proteomes" id="UP000398389">
    <property type="component" value="Unassembled WGS sequence"/>
</dbReference>
<organism evidence="4 5">
    <name type="scientific">Magnusiomyces paraingens</name>
    <dbReference type="NCBI Taxonomy" id="2606893"/>
    <lineage>
        <taxon>Eukaryota</taxon>
        <taxon>Fungi</taxon>
        <taxon>Dikarya</taxon>
        <taxon>Ascomycota</taxon>
        <taxon>Saccharomycotina</taxon>
        <taxon>Dipodascomycetes</taxon>
        <taxon>Dipodascales</taxon>
        <taxon>Dipodascaceae</taxon>
        <taxon>Magnusiomyces</taxon>
    </lineage>
</organism>
<dbReference type="Pfam" id="PF00071">
    <property type="entry name" value="Ras"/>
    <property type="match status" value="1"/>
</dbReference>
<keyword evidence="5" id="KW-1185">Reference proteome</keyword>
<dbReference type="PRINTS" id="PR00449">
    <property type="entry name" value="RASTRNSFRMNG"/>
</dbReference>
<dbReference type="SMART" id="SM00174">
    <property type="entry name" value="RHO"/>
    <property type="match status" value="1"/>
</dbReference>
<dbReference type="CDD" id="cd00876">
    <property type="entry name" value="Ras"/>
    <property type="match status" value="1"/>
</dbReference>
<dbReference type="Gene3D" id="3.40.50.300">
    <property type="entry name" value="P-loop containing nucleotide triphosphate hydrolases"/>
    <property type="match status" value="1"/>
</dbReference>
<dbReference type="InterPro" id="IPR020849">
    <property type="entry name" value="Small_GTPase_Ras-type"/>
</dbReference>
<dbReference type="FunFam" id="3.40.50.300:FF:001447">
    <property type="entry name" value="Ras-related protein Rab-1B"/>
    <property type="match status" value="1"/>
</dbReference>
<evidence type="ECO:0000256" key="3">
    <source>
        <dbReference type="SAM" id="MobiDB-lite"/>
    </source>
</evidence>
<protein>
    <recommendedName>
        <fullName evidence="6">Ras-domain-containing protein</fullName>
    </recommendedName>
</protein>
<reference evidence="4 5" key="1">
    <citation type="submission" date="2019-09" db="EMBL/GenBank/DDBJ databases">
        <authorList>
            <person name="Brejova B."/>
        </authorList>
    </citation>
    <scope>NUCLEOTIDE SEQUENCE [LARGE SCALE GENOMIC DNA]</scope>
</reference>
<evidence type="ECO:0000313" key="5">
    <source>
        <dbReference type="Proteomes" id="UP000398389"/>
    </source>
</evidence>
<dbReference type="PROSITE" id="PS51421">
    <property type="entry name" value="RAS"/>
    <property type="match status" value="1"/>
</dbReference>
<dbReference type="GO" id="GO:0016020">
    <property type="term" value="C:membrane"/>
    <property type="evidence" value="ECO:0007669"/>
    <property type="project" value="InterPro"/>
</dbReference>
<keyword evidence="1" id="KW-0547">Nucleotide-binding</keyword>
<name>A0A5E8B4L9_9ASCO</name>
<dbReference type="GeneID" id="43580048"/>
<dbReference type="PROSITE" id="PS51419">
    <property type="entry name" value="RAB"/>
    <property type="match status" value="1"/>
</dbReference>
<dbReference type="PANTHER" id="PTHR24070">
    <property type="entry name" value="RAS, DI-RAS, AND RHEB FAMILY MEMBERS OF SMALL GTPASE SUPERFAMILY"/>
    <property type="match status" value="1"/>
</dbReference>
<dbReference type="SMART" id="SM00175">
    <property type="entry name" value="RAB"/>
    <property type="match status" value="1"/>
</dbReference>
<dbReference type="InterPro" id="IPR001806">
    <property type="entry name" value="Small_GTPase"/>
</dbReference>
<feature type="region of interest" description="Disordered" evidence="3">
    <location>
        <begin position="238"/>
        <end position="318"/>
    </location>
</feature>
<dbReference type="OrthoDB" id="265044at2759"/>
<evidence type="ECO:0000256" key="1">
    <source>
        <dbReference type="ARBA" id="ARBA00022741"/>
    </source>
</evidence>
<keyword evidence="2" id="KW-0342">GTP-binding</keyword>
<dbReference type="AlphaFoldDB" id="A0A5E8B4L9"/>
<feature type="compositionally biased region" description="Low complexity" evidence="3">
    <location>
        <begin position="252"/>
        <end position="305"/>
    </location>
</feature>
<dbReference type="GO" id="GO:0007165">
    <property type="term" value="P:signal transduction"/>
    <property type="evidence" value="ECO:0007669"/>
    <property type="project" value="InterPro"/>
</dbReference>
<dbReference type="EMBL" id="CABVLU010000001">
    <property type="protein sequence ID" value="VVT46461.1"/>
    <property type="molecule type" value="Genomic_DNA"/>
</dbReference>
<feature type="region of interest" description="Disordered" evidence="3">
    <location>
        <begin position="187"/>
        <end position="225"/>
    </location>
</feature>
<evidence type="ECO:0000313" key="4">
    <source>
        <dbReference type="EMBL" id="VVT46461.1"/>
    </source>
</evidence>
<dbReference type="InterPro" id="IPR027417">
    <property type="entry name" value="P-loop_NTPase"/>
</dbReference>
<evidence type="ECO:0000256" key="2">
    <source>
        <dbReference type="ARBA" id="ARBA00023134"/>
    </source>
</evidence>
<proteinExistence type="predicted"/>